<protein>
    <recommendedName>
        <fullName evidence="2">ATP-grasp domain-containing protein</fullName>
    </recommendedName>
</protein>
<dbReference type="PROSITE" id="PS50975">
    <property type="entry name" value="ATP_GRASP"/>
    <property type="match status" value="1"/>
</dbReference>
<keyword evidence="1" id="KW-0067">ATP-binding</keyword>
<evidence type="ECO:0000313" key="4">
    <source>
        <dbReference type="Proteomes" id="UP000660454"/>
    </source>
</evidence>
<keyword evidence="1" id="KW-0547">Nucleotide-binding</keyword>
<sequence>MSSPHVLVLTGEDDPHADRVRALLAGRGARVTVFNPEDFPVSVRADLAYEAGGLVRRHLLGAGETIDLDALTALWWRRPRRPAPHPEITDPVVAAYTAEECHSLTTGLWESLACRQLPGRESVFRRAGHKPAQLAVAAELGFLVPETVITTEPETFLDFYERHDGRVITKPLHIPWVSGVAGHLTLNRLCEPVSSRDVAYADGLRFCPVIVQERIPKRVELRITIVGRRIFAAEIHSQVANRSALDWRRYDTQVTPYREHRLPDEVAARCLALMDRLDLAYGAVDVILTPDGRHVFLEINPNAQWLWIENMTGQPISQAICDYLYEGQ</sequence>
<organism evidence="3 4">
    <name type="scientific">Microbispora siamensis</name>
    <dbReference type="NCBI Taxonomy" id="564413"/>
    <lineage>
        <taxon>Bacteria</taxon>
        <taxon>Bacillati</taxon>
        <taxon>Actinomycetota</taxon>
        <taxon>Actinomycetes</taxon>
        <taxon>Streptosporangiales</taxon>
        <taxon>Streptosporangiaceae</taxon>
        <taxon>Microbispora</taxon>
    </lineage>
</organism>
<evidence type="ECO:0000256" key="1">
    <source>
        <dbReference type="PROSITE-ProRule" id="PRU00409"/>
    </source>
</evidence>
<gene>
    <name evidence="3" type="ORF">Msi02_52810</name>
</gene>
<dbReference type="InterPro" id="IPR048936">
    <property type="entry name" value="MvdD-like_ATPgrasp"/>
</dbReference>
<dbReference type="RefSeq" id="WP_204050706.1">
    <property type="nucleotide sequence ID" value="NZ_BOOF01000032.1"/>
</dbReference>
<dbReference type="Proteomes" id="UP000660454">
    <property type="component" value="Unassembled WGS sequence"/>
</dbReference>
<keyword evidence="4" id="KW-1185">Reference proteome</keyword>
<dbReference type="SUPFAM" id="SSF56059">
    <property type="entry name" value="Glutathione synthetase ATP-binding domain-like"/>
    <property type="match status" value="1"/>
</dbReference>
<dbReference type="Gene3D" id="3.30.470.20">
    <property type="entry name" value="ATP-grasp fold, B domain"/>
    <property type="match status" value="1"/>
</dbReference>
<dbReference type="PANTHER" id="PTHR21621">
    <property type="entry name" value="RIBOSOMAL PROTEIN S6 MODIFICATION PROTEIN"/>
    <property type="match status" value="1"/>
</dbReference>
<reference evidence="3 4" key="1">
    <citation type="submission" date="2021-01" db="EMBL/GenBank/DDBJ databases">
        <title>Whole genome shotgun sequence of Microbispora siamensis NBRC 104113.</title>
        <authorList>
            <person name="Komaki H."/>
            <person name="Tamura T."/>
        </authorList>
    </citation>
    <scope>NUCLEOTIDE SEQUENCE [LARGE SCALE GENOMIC DNA]</scope>
    <source>
        <strain evidence="3 4">NBRC 104113</strain>
    </source>
</reference>
<dbReference type="InterPro" id="IPR011761">
    <property type="entry name" value="ATP-grasp"/>
</dbReference>
<name>A0ABQ4GSQ6_9ACTN</name>
<dbReference type="PANTHER" id="PTHR21621:SF0">
    <property type="entry name" value="BETA-CITRYLGLUTAMATE SYNTHASE B-RELATED"/>
    <property type="match status" value="1"/>
</dbReference>
<proteinExistence type="predicted"/>
<evidence type="ECO:0000313" key="3">
    <source>
        <dbReference type="EMBL" id="GIH64464.1"/>
    </source>
</evidence>
<comment type="caution">
    <text evidence="3">The sequence shown here is derived from an EMBL/GenBank/DDBJ whole genome shotgun (WGS) entry which is preliminary data.</text>
</comment>
<evidence type="ECO:0000259" key="2">
    <source>
        <dbReference type="PROSITE" id="PS50975"/>
    </source>
</evidence>
<accession>A0ABQ4GSQ6</accession>
<dbReference type="EMBL" id="BOOF01000032">
    <property type="protein sequence ID" value="GIH64464.1"/>
    <property type="molecule type" value="Genomic_DNA"/>
</dbReference>
<feature type="domain" description="ATP-grasp" evidence="2">
    <location>
        <begin position="134"/>
        <end position="325"/>
    </location>
</feature>
<dbReference type="Pfam" id="PF21068">
    <property type="entry name" value="ATPgraspMvdD"/>
    <property type="match status" value="1"/>
</dbReference>